<proteinExistence type="predicted"/>
<dbReference type="AlphaFoldDB" id="A0AAE0BCX5"/>
<dbReference type="EMBL" id="LGRX02035530">
    <property type="protein sequence ID" value="KAK3234251.1"/>
    <property type="molecule type" value="Genomic_DNA"/>
</dbReference>
<sequence>MTCMRSSSKLRWRATKASGSTRFVFWRGGKPEMCDEIFAFSLGNAVDDVPGVIFVSTGLLPACGVVDTSMGDFRVGGVAGEVASFTVVKMHEDAPPAPPRLRVELHWGRRDLPDAHPQPL</sequence>
<dbReference type="Proteomes" id="UP001190700">
    <property type="component" value="Unassembled WGS sequence"/>
</dbReference>
<evidence type="ECO:0000313" key="1">
    <source>
        <dbReference type="EMBL" id="KAK3234251.1"/>
    </source>
</evidence>
<gene>
    <name evidence="1" type="ORF">CYMTET_55490</name>
</gene>
<comment type="caution">
    <text evidence="1">The sequence shown here is derived from an EMBL/GenBank/DDBJ whole genome shotgun (WGS) entry which is preliminary data.</text>
</comment>
<accession>A0AAE0BCX5</accession>
<name>A0AAE0BCX5_9CHLO</name>
<keyword evidence="2" id="KW-1185">Reference proteome</keyword>
<evidence type="ECO:0000313" key="2">
    <source>
        <dbReference type="Proteomes" id="UP001190700"/>
    </source>
</evidence>
<organism evidence="1 2">
    <name type="scientific">Cymbomonas tetramitiformis</name>
    <dbReference type="NCBI Taxonomy" id="36881"/>
    <lineage>
        <taxon>Eukaryota</taxon>
        <taxon>Viridiplantae</taxon>
        <taxon>Chlorophyta</taxon>
        <taxon>Pyramimonadophyceae</taxon>
        <taxon>Pyramimonadales</taxon>
        <taxon>Pyramimonadaceae</taxon>
        <taxon>Cymbomonas</taxon>
    </lineage>
</organism>
<protein>
    <submittedName>
        <fullName evidence="1">Uncharacterized protein</fullName>
    </submittedName>
</protein>
<reference evidence="1 2" key="1">
    <citation type="journal article" date="2015" name="Genome Biol. Evol.">
        <title>Comparative Genomics of a Bacterivorous Green Alga Reveals Evolutionary Causalities and Consequences of Phago-Mixotrophic Mode of Nutrition.</title>
        <authorList>
            <person name="Burns J.A."/>
            <person name="Paasch A."/>
            <person name="Narechania A."/>
            <person name="Kim E."/>
        </authorList>
    </citation>
    <scope>NUCLEOTIDE SEQUENCE [LARGE SCALE GENOMIC DNA]</scope>
    <source>
        <strain evidence="1 2">PLY_AMNH</strain>
    </source>
</reference>